<dbReference type="Gene3D" id="3.40.50.150">
    <property type="entry name" value="Vaccinia Virus protein VP39"/>
    <property type="match status" value="1"/>
</dbReference>
<accession>A0ABT1G6X3</accession>
<dbReference type="InterPro" id="IPR025714">
    <property type="entry name" value="Methyltranfer_dom"/>
</dbReference>
<dbReference type="CDD" id="cd02440">
    <property type="entry name" value="AdoMet_MTases"/>
    <property type="match status" value="1"/>
</dbReference>
<keyword evidence="2" id="KW-0808">Transferase</keyword>
<dbReference type="GO" id="GO:0008168">
    <property type="term" value="F:methyltransferase activity"/>
    <property type="evidence" value="ECO:0007669"/>
    <property type="project" value="UniProtKB-KW"/>
</dbReference>
<organism evidence="5 6">
    <name type="scientific">Natronospira proteinivora</name>
    <dbReference type="NCBI Taxonomy" id="1807133"/>
    <lineage>
        <taxon>Bacteria</taxon>
        <taxon>Pseudomonadati</taxon>
        <taxon>Pseudomonadota</taxon>
        <taxon>Gammaproteobacteria</taxon>
        <taxon>Natronospirales</taxon>
        <taxon>Natronospiraceae</taxon>
        <taxon>Natronospira</taxon>
    </lineage>
</organism>
<proteinExistence type="predicted"/>
<name>A0ABT1G6X3_9GAMM</name>
<dbReference type="Pfam" id="PF13847">
    <property type="entry name" value="Methyltransf_31"/>
    <property type="match status" value="1"/>
</dbReference>
<feature type="domain" description="Methyltransferase" evidence="4">
    <location>
        <begin position="58"/>
        <end position="163"/>
    </location>
</feature>
<dbReference type="InterPro" id="IPR026170">
    <property type="entry name" value="FAM173A/B"/>
</dbReference>
<dbReference type="Proteomes" id="UP001523550">
    <property type="component" value="Unassembled WGS sequence"/>
</dbReference>
<evidence type="ECO:0000313" key="6">
    <source>
        <dbReference type="Proteomes" id="UP001523550"/>
    </source>
</evidence>
<dbReference type="RefSeq" id="WP_253446306.1">
    <property type="nucleotide sequence ID" value="NZ_JALJYF010000001.1"/>
</dbReference>
<keyword evidence="6" id="KW-1185">Reference proteome</keyword>
<dbReference type="PANTHER" id="PTHR13610:SF11">
    <property type="entry name" value="METHYLTRANSFERASE DOMAIN-CONTAINING PROTEIN"/>
    <property type="match status" value="1"/>
</dbReference>
<dbReference type="EMBL" id="JALJYF010000001">
    <property type="protein sequence ID" value="MCP1727048.1"/>
    <property type="molecule type" value="Genomic_DNA"/>
</dbReference>
<gene>
    <name evidence="5" type="ORF">J2T60_001013</name>
</gene>
<sequence>MQPPFSPRIILNMTLSALSGLLLLFAQPLVSTELQAPYIQTPQSVVTEMLEMAGVGPEDRVLDLGSGDGRIPILAARDFGARGRGIEIDPDLVGLARRNAEAAEVSGKVEFEQADLFEVALGDADVITLYLLPELNLRLRPRLLALEPGTRVVSHEFDMGDWPPDQTQTVRNRPLYLWVIPADVEGRWQLSHADQQMDVKLEQHFQSVMGHARIGGEQYPLRDIRLEGKDLGFRVQRDGPDSVFQGQVKGDKMTLEARPALSGHTASRFWSGRRLTPEDQAE</sequence>
<dbReference type="PANTHER" id="PTHR13610">
    <property type="entry name" value="METHYLTRANSFERASE DOMAIN-CONTAINING PROTEIN"/>
    <property type="match status" value="1"/>
</dbReference>
<evidence type="ECO:0000256" key="3">
    <source>
        <dbReference type="ARBA" id="ARBA00022691"/>
    </source>
</evidence>
<dbReference type="GO" id="GO:0032259">
    <property type="term" value="P:methylation"/>
    <property type="evidence" value="ECO:0007669"/>
    <property type="project" value="UniProtKB-KW"/>
</dbReference>
<protein>
    <submittedName>
        <fullName evidence="5">SAM-dependent methyltransferase</fullName>
    </submittedName>
</protein>
<comment type="caution">
    <text evidence="5">The sequence shown here is derived from an EMBL/GenBank/DDBJ whole genome shotgun (WGS) entry which is preliminary data.</text>
</comment>
<dbReference type="SUPFAM" id="SSF53335">
    <property type="entry name" value="S-adenosyl-L-methionine-dependent methyltransferases"/>
    <property type="match status" value="1"/>
</dbReference>
<keyword evidence="3" id="KW-0949">S-adenosyl-L-methionine</keyword>
<keyword evidence="1 5" id="KW-0489">Methyltransferase</keyword>
<evidence type="ECO:0000256" key="1">
    <source>
        <dbReference type="ARBA" id="ARBA00022603"/>
    </source>
</evidence>
<evidence type="ECO:0000259" key="4">
    <source>
        <dbReference type="Pfam" id="PF13847"/>
    </source>
</evidence>
<evidence type="ECO:0000313" key="5">
    <source>
        <dbReference type="EMBL" id="MCP1727048.1"/>
    </source>
</evidence>
<evidence type="ECO:0000256" key="2">
    <source>
        <dbReference type="ARBA" id="ARBA00022679"/>
    </source>
</evidence>
<reference evidence="5 6" key="1">
    <citation type="submission" date="2022-03" db="EMBL/GenBank/DDBJ databases">
        <title>Genomic Encyclopedia of Type Strains, Phase III (KMG-III): the genomes of soil and plant-associated and newly described type strains.</title>
        <authorList>
            <person name="Whitman W."/>
        </authorList>
    </citation>
    <scope>NUCLEOTIDE SEQUENCE [LARGE SCALE GENOMIC DNA]</scope>
    <source>
        <strain evidence="5 6">BSker1</strain>
    </source>
</reference>
<dbReference type="InterPro" id="IPR029063">
    <property type="entry name" value="SAM-dependent_MTases_sf"/>
</dbReference>